<evidence type="ECO:0000313" key="1">
    <source>
        <dbReference type="EMBL" id="EJF37495.1"/>
    </source>
</evidence>
<reference evidence="1 2" key="1">
    <citation type="submission" date="2012-05" db="EMBL/GenBank/DDBJ databases">
        <authorList>
            <person name="Harkins D.M."/>
            <person name="Madupu R."/>
            <person name="Durkin A.S."/>
            <person name="Torralba M."/>
            <person name="Methe B."/>
            <person name="Sutton G.G."/>
            <person name="Nelson K.E."/>
        </authorList>
    </citation>
    <scope>NUCLEOTIDE SEQUENCE [LARGE SCALE GENOMIC DNA]</scope>
    <source>
        <strain evidence="1 2">F0489</strain>
    </source>
</reference>
<protein>
    <submittedName>
        <fullName evidence="1">Uncharacterized protein</fullName>
    </submittedName>
</protein>
<gene>
    <name evidence="1" type="ORF">HMPREF1318_2744</name>
</gene>
<accession>J1GWL0</accession>
<dbReference type="PATRIC" id="fig|1125718.3.peg.2604"/>
<evidence type="ECO:0000313" key="2">
    <source>
        <dbReference type="Proteomes" id="UP000002941"/>
    </source>
</evidence>
<dbReference type="Proteomes" id="UP000002941">
    <property type="component" value="Unassembled WGS sequence"/>
</dbReference>
<keyword evidence="2" id="KW-1185">Reference proteome</keyword>
<dbReference type="EMBL" id="AKFT01000205">
    <property type="protein sequence ID" value="EJF37495.1"/>
    <property type="molecule type" value="Genomic_DNA"/>
</dbReference>
<comment type="caution">
    <text evidence="1">The sequence shown here is derived from an EMBL/GenBank/DDBJ whole genome shotgun (WGS) entry which is preliminary data.</text>
</comment>
<dbReference type="AlphaFoldDB" id="J1GWL0"/>
<organism evidence="1 2">
    <name type="scientific">Actinomyces massiliensis F0489</name>
    <dbReference type="NCBI Taxonomy" id="1125718"/>
    <lineage>
        <taxon>Bacteria</taxon>
        <taxon>Bacillati</taxon>
        <taxon>Actinomycetota</taxon>
        <taxon>Actinomycetes</taxon>
        <taxon>Actinomycetales</taxon>
        <taxon>Actinomycetaceae</taxon>
        <taxon>Actinomyces</taxon>
    </lineage>
</organism>
<proteinExistence type="predicted"/>
<name>J1GWL0_9ACTO</name>
<sequence>MLLGWGAGSLIGGFADANRVDRSESAIGELSRRLPAGTAILAEVEEYAAEVLDDDVAPLGGQVLRLEAARVLTELGAARVLHEERRQECKQKLGGPRRVPAREVLSQEARAATY</sequence>